<name>A0A1G7D9I4_9FLAO</name>
<feature type="domain" description="Lipid/polyisoprenoid-binding YceI-like" evidence="2">
    <location>
        <begin position="21"/>
        <end position="190"/>
    </location>
</feature>
<feature type="signal peptide" evidence="1">
    <location>
        <begin position="1"/>
        <end position="17"/>
    </location>
</feature>
<accession>A0A1G7D9I4</accession>
<dbReference type="SMART" id="SM00867">
    <property type="entry name" value="YceI"/>
    <property type="match status" value="1"/>
</dbReference>
<dbReference type="OrthoDB" id="951410at2"/>
<keyword evidence="4" id="KW-1185">Reference proteome</keyword>
<feature type="chain" id="PRO_5011763934" evidence="1">
    <location>
        <begin position="18"/>
        <end position="190"/>
    </location>
</feature>
<organism evidence="3 4">
    <name type="scientific">Riemerella columbipharyngis</name>
    <dbReference type="NCBI Taxonomy" id="1071918"/>
    <lineage>
        <taxon>Bacteria</taxon>
        <taxon>Pseudomonadati</taxon>
        <taxon>Bacteroidota</taxon>
        <taxon>Flavobacteriia</taxon>
        <taxon>Flavobacteriales</taxon>
        <taxon>Weeksellaceae</taxon>
        <taxon>Riemerella</taxon>
    </lineage>
</organism>
<proteinExistence type="predicted"/>
<evidence type="ECO:0000313" key="4">
    <source>
        <dbReference type="Proteomes" id="UP000198517"/>
    </source>
</evidence>
<dbReference type="PANTHER" id="PTHR34406">
    <property type="entry name" value="PROTEIN YCEI"/>
    <property type="match status" value="1"/>
</dbReference>
<dbReference type="Gene3D" id="2.40.128.110">
    <property type="entry name" value="Lipid/polyisoprenoid-binding, YceI-like"/>
    <property type="match status" value="1"/>
</dbReference>
<sequence length="190" mass="21009">MKKLALLFVLASGLVFSQTKSLKVVSSKINWWGYKVAKTEASSHQGTIDLSSGTVILKNGQLAGGSFVLDMNSINATDLSGEYQTKLNNHLKNGDFFEVEKYPTGTFKMMLLRKNNKPDFNYIITGNLTLKGSTNAVTFPAKIEVKNGVLTLTSDKFTIDRQKWGVSYKSTMKDIVIKDDIDLQVTLSAK</sequence>
<dbReference type="RefSeq" id="WP_092736770.1">
    <property type="nucleotide sequence ID" value="NZ_FNAS01000010.1"/>
</dbReference>
<reference evidence="3 4" key="1">
    <citation type="submission" date="2016-10" db="EMBL/GenBank/DDBJ databases">
        <authorList>
            <person name="de Groot N.N."/>
        </authorList>
    </citation>
    <scope>NUCLEOTIDE SEQUENCE [LARGE SCALE GENOMIC DNA]</scope>
    <source>
        <strain evidence="3 4">DSM 24015</strain>
    </source>
</reference>
<dbReference type="AlphaFoldDB" id="A0A1G7D9I4"/>
<evidence type="ECO:0000256" key="1">
    <source>
        <dbReference type="SAM" id="SignalP"/>
    </source>
</evidence>
<dbReference type="PANTHER" id="PTHR34406:SF1">
    <property type="entry name" value="PROTEIN YCEI"/>
    <property type="match status" value="1"/>
</dbReference>
<keyword evidence="1" id="KW-0732">Signal</keyword>
<protein>
    <submittedName>
        <fullName evidence="3">Polyisoprenoid-binding protein YceI</fullName>
    </submittedName>
</protein>
<dbReference type="InterPro" id="IPR007372">
    <property type="entry name" value="Lipid/polyisoprenoid-bd_YceI"/>
</dbReference>
<dbReference type="STRING" id="1071918.SAMN05421544_11038"/>
<dbReference type="Proteomes" id="UP000198517">
    <property type="component" value="Unassembled WGS sequence"/>
</dbReference>
<dbReference type="InterPro" id="IPR036761">
    <property type="entry name" value="TTHA0802/YceI-like_sf"/>
</dbReference>
<gene>
    <name evidence="3" type="ORF">SAMN05421544_11038</name>
</gene>
<dbReference type="Pfam" id="PF04264">
    <property type="entry name" value="YceI"/>
    <property type="match status" value="1"/>
</dbReference>
<evidence type="ECO:0000259" key="2">
    <source>
        <dbReference type="SMART" id="SM00867"/>
    </source>
</evidence>
<dbReference type="EMBL" id="FNAS01000010">
    <property type="protein sequence ID" value="SDE47566.1"/>
    <property type="molecule type" value="Genomic_DNA"/>
</dbReference>
<evidence type="ECO:0000313" key="3">
    <source>
        <dbReference type="EMBL" id="SDE47566.1"/>
    </source>
</evidence>
<dbReference type="SUPFAM" id="SSF101874">
    <property type="entry name" value="YceI-like"/>
    <property type="match status" value="1"/>
</dbReference>